<comment type="caution">
    <text evidence="1">The sequence shown here is derived from an EMBL/GenBank/DDBJ whole genome shotgun (WGS) entry which is preliminary data.</text>
</comment>
<protein>
    <recommendedName>
        <fullName evidence="3">Spore coat protein</fullName>
    </recommendedName>
</protein>
<evidence type="ECO:0008006" key="3">
    <source>
        <dbReference type="Google" id="ProtNLM"/>
    </source>
</evidence>
<dbReference type="EMBL" id="QWEG01000005">
    <property type="protein sequence ID" value="RHW41288.1"/>
    <property type="molecule type" value="Genomic_DNA"/>
</dbReference>
<dbReference type="Proteomes" id="UP000284416">
    <property type="component" value="Unassembled WGS sequence"/>
</dbReference>
<gene>
    <name evidence="1" type="ORF">D1B31_10175</name>
</gene>
<keyword evidence="2" id="KW-1185">Reference proteome</keyword>
<dbReference type="OrthoDB" id="2456726at2"/>
<dbReference type="Pfam" id="PF14179">
    <property type="entry name" value="YppG"/>
    <property type="match status" value="1"/>
</dbReference>
<evidence type="ECO:0000313" key="1">
    <source>
        <dbReference type="EMBL" id="RHW41288.1"/>
    </source>
</evidence>
<sequence length="167" mass="18204">MRMVTNGGNPFYTGHPNHMVEQPYVHNLYPSQIMPAAFPPYQQQLGGGMPFQPYPQPPGTVPWQPPPMGAGEQEDHFLFKNPLETAGGHPQGYPPWQAGMPQMPMNPYPKNFLQPKQKSGMNSVINSFKSQDGTIDINKMVNTAGQAINAVSQASALLKGLGGVFKA</sequence>
<accession>A0A417YVM7</accession>
<dbReference type="AlphaFoldDB" id="A0A417YVM7"/>
<reference evidence="1 2" key="1">
    <citation type="journal article" date="2017" name="Int. J. Syst. Evol. Microbiol.">
        <title>Bacillus notoginsengisoli sp. nov., a novel bacterium isolated from the rhizosphere of Panax notoginseng.</title>
        <authorList>
            <person name="Zhang M.Y."/>
            <person name="Cheng J."/>
            <person name="Cai Y."/>
            <person name="Zhang T.Y."/>
            <person name="Wu Y.Y."/>
            <person name="Manikprabhu D."/>
            <person name="Li W.J."/>
            <person name="Zhang Y.X."/>
        </authorList>
    </citation>
    <scope>NUCLEOTIDE SEQUENCE [LARGE SCALE GENOMIC DNA]</scope>
    <source>
        <strain evidence="1 2">JCM 30743</strain>
    </source>
</reference>
<organism evidence="1 2">
    <name type="scientific">Neobacillus notoginsengisoli</name>
    <dbReference type="NCBI Taxonomy" id="1578198"/>
    <lineage>
        <taxon>Bacteria</taxon>
        <taxon>Bacillati</taxon>
        <taxon>Bacillota</taxon>
        <taxon>Bacilli</taxon>
        <taxon>Bacillales</taxon>
        <taxon>Bacillaceae</taxon>
        <taxon>Neobacillus</taxon>
    </lineage>
</organism>
<dbReference type="RefSeq" id="WP_118920662.1">
    <property type="nucleotide sequence ID" value="NZ_QWEG01000005.1"/>
</dbReference>
<dbReference type="InterPro" id="IPR025555">
    <property type="entry name" value="YppG"/>
</dbReference>
<proteinExistence type="predicted"/>
<name>A0A417YVM7_9BACI</name>
<evidence type="ECO:0000313" key="2">
    <source>
        <dbReference type="Proteomes" id="UP000284416"/>
    </source>
</evidence>